<dbReference type="SUPFAM" id="SSF47473">
    <property type="entry name" value="EF-hand"/>
    <property type="match status" value="1"/>
</dbReference>
<keyword evidence="3" id="KW-1185">Reference proteome</keyword>
<comment type="caution">
    <text evidence="2">The sequence shown here is derived from an EMBL/GenBank/DDBJ whole genome shotgun (WGS) entry which is preliminary data.</text>
</comment>
<feature type="compositionally biased region" description="Basic and acidic residues" evidence="1">
    <location>
        <begin position="226"/>
        <end position="243"/>
    </location>
</feature>
<sequence>MTNLPTLCEIGFGSSEFDLKKVPYRSSLDVVKHGGSTQNVNLMKNISSQEAKPAVGLSPRDRIKSELELRRFKSDLSLNDLGYHTNCQVQNLPRTALNIRDGSNGLSYDSLMSLFKLERARTAPAFPLHIPKELPIIQISDDYNLPLDEEKLKWIDKLNCWMPEKGLENPVPYLSFINSANLHDRGIIQFHDERDGDDVIPCSRFLEHMQMHTAAELAQKLKEKRRLAEQKRRDNVKQFDLRKALRKRMNLNPANTPPSTRRARRKKVQPPKSDTMTRSPVPTNLSPWTNVTDESSGIRGDGDGDRKSDDGSMLSESLKEIEITPKASTPPPSQLEVHEGPLLAKTANSPLHWTDRTENDENIKMSSFLANIPPSRPSTRSSAKIESRKSTPLIERLGYYKETRPIKSASTSLPTVQPSESVKLKLDVSTKNNKKIKSDPSFVPRPPREERIRWRETPKKKQTPPEQIKRRPSHIIKKKKSAILDDYEFVRAEDTPVPEPIQEEVVLETPKLPSPPKTPTPPPKTPAESPALPKIVISLKNLWGPKQKDRSYWDELRRMREAEERRKQLLIRQRLNRRRPGDVMDLSGGPEIQEELEMPEDPDGWLAKYCIFNRDDLEMFKCAFEAVDENNTGYLDGFDISIAIRGVNPKLTGFEEEYIYRILEMVGYNIEMGSGADFKLFAVMAAMSQRIAALDDWMRGLIGKINFKSLEHKMYMCKTLWECNVDHDTNRISIDQLCVELRAGGVSLKHEHEVREKLGHLKSLDLMDFLTYMPLFLMIHKSVTANPLDDSRIK</sequence>
<organism evidence="2 3">
    <name type="scientific">Owenia fusiformis</name>
    <name type="common">Polychaete worm</name>
    <dbReference type="NCBI Taxonomy" id="6347"/>
    <lineage>
        <taxon>Eukaryota</taxon>
        <taxon>Metazoa</taxon>
        <taxon>Spiralia</taxon>
        <taxon>Lophotrochozoa</taxon>
        <taxon>Annelida</taxon>
        <taxon>Polychaeta</taxon>
        <taxon>Sedentaria</taxon>
        <taxon>Canalipalpata</taxon>
        <taxon>Sabellida</taxon>
        <taxon>Oweniida</taxon>
        <taxon>Oweniidae</taxon>
        <taxon>Owenia</taxon>
    </lineage>
</organism>
<dbReference type="AlphaFoldDB" id="A0A8J1TBJ1"/>
<dbReference type="InterPro" id="IPR002048">
    <property type="entry name" value="EF_hand_dom"/>
</dbReference>
<accession>A0A8J1TBJ1</accession>
<proteinExistence type="predicted"/>
<evidence type="ECO:0000256" key="1">
    <source>
        <dbReference type="SAM" id="MobiDB-lite"/>
    </source>
</evidence>
<feature type="compositionally biased region" description="Basic and acidic residues" evidence="1">
    <location>
        <begin position="446"/>
        <end position="459"/>
    </location>
</feature>
<dbReference type="EMBL" id="CAIIXF020000011">
    <property type="protein sequence ID" value="CAH1799829.1"/>
    <property type="molecule type" value="Genomic_DNA"/>
</dbReference>
<dbReference type="InterPro" id="IPR018247">
    <property type="entry name" value="EF_Hand_1_Ca_BS"/>
</dbReference>
<feature type="compositionally biased region" description="Polar residues" evidence="1">
    <location>
        <begin position="272"/>
        <end position="294"/>
    </location>
</feature>
<feature type="compositionally biased region" description="Basic and acidic residues" evidence="1">
    <location>
        <begin position="300"/>
        <end position="310"/>
    </location>
</feature>
<feature type="region of interest" description="Disordered" evidence="1">
    <location>
        <begin position="223"/>
        <end position="313"/>
    </location>
</feature>
<gene>
    <name evidence="2" type="ORF">OFUS_LOCUS23798</name>
</gene>
<dbReference type="InterPro" id="IPR011992">
    <property type="entry name" value="EF-hand-dom_pair"/>
</dbReference>
<evidence type="ECO:0000313" key="2">
    <source>
        <dbReference type="EMBL" id="CAH1799829.1"/>
    </source>
</evidence>
<feature type="region of interest" description="Disordered" evidence="1">
    <location>
        <begin position="499"/>
        <end position="530"/>
    </location>
</feature>
<dbReference type="PANTHER" id="PTHR35538:SF6">
    <property type="entry name" value="EF-HAND DOMAIN-CONTAINING PROTEIN"/>
    <property type="match status" value="1"/>
</dbReference>
<feature type="region of interest" description="Disordered" evidence="1">
    <location>
        <begin position="432"/>
        <end position="471"/>
    </location>
</feature>
<dbReference type="Proteomes" id="UP000749559">
    <property type="component" value="Unassembled WGS sequence"/>
</dbReference>
<feature type="compositionally biased region" description="Pro residues" evidence="1">
    <location>
        <begin position="512"/>
        <end position="525"/>
    </location>
</feature>
<protein>
    <submittedName>
        <fullName evidence="2">Uncharacterized protein</fullName>
    </submittedName>
</protein>
<evidence type="ECO:0000313" key="3">
    <source>
        <dbReference type="Proteomes" id="UP000749559"/>
    </source>
</evidence>
<dbReference type="GO" id="GO:0005509">
    <property type="term" value="F:calcium ion binding"/>
    <property type="evidence" value="ECO:0007669"/>
    <property type="project" value="InterPro"/>
</dbReference>
<name>A0A8J1TBJ1_OWEFU</name>
<dbReference type="PROSITE" id="PS50222">
    <property type="entry name" value="EF_HAND_2"/>
    <property type="match status" value="1"/>
</dbReference>
<dbReference type="PROSITE" id="PS00018">
    <property type="entry name" value="EF_HAND_1"/>
    <property type="match status" value="1"/>
</dbReference>
<feature type="region of interest" description="Disordered" evidence="1">
    <location>
        <begin position="369"/>
        <end position="390"/>
    </location>
</feature>
<reference evidence="2" key="1">
    <citation type="submission" date="2022-03" db="EMBL/GenBank/DDBJ databases">
        <authorList>
            <person name="Martin C."/>
        </authorList>
    </citation>
    <scope>NUCLEOTIDE SEQUENCE</scope>
</reference>
<dbReference type="OrthoDB" id="2121618at2759"/>
<dbReference type="PANTHER" id="PTHR35538">
    <property type="entry name" value="LIG_CHAN-GLU_BD DOMAIN-CONTAINING PROTEIN"/>
    <property type="match status" value="1"/>
</dbReference>